<proteinExistence type="predicted"/>
<evidence type="ECO:0000313" key="3">
    <source>
        <dbReference type="Proteomes" id="UP001201163"/>
    </source>
</evidence>
<sequence>MSDFEDDFEKNFENDDDFDDTPPGLFSNLGTVRNRDDKDDDVQYMLKHPLRSRPPIDFSGQRSTVDTDGFSALAPPRSHMSGSTLRSSLHPSTVPSFPRKTSAPLARQPLPLDAIAALTDSELLHNPHYRKLRRDHDHLTSVLTTYVERELTEFRTARSEGLPPDIYQAVPRSVNSRHANSHADSRASSLGPSDSASQQARTDVMKDKAIEDLLERVEPPPLRPDFLPTTVLWDFDDCYTDKTLGDILTDNNKCRPRLSLAIRRPNGSKISTFELSNMRRSAELIVQRLIKFINSDPRSAGAGLKTRPKTFIKKYFMAEHYQAVLDLEAEQKLLRLCSAHWKADAFITKVFLERNKEKVKATTNSTPATSPQFSQSPEPPTAFNPQIREVAPMKATKRALELSPGPKSPSASHAQKRNKDNTVLSGQKTVGPGLSNQNQHPPTRKITPTFLSRTKAICAEPAPTSLHSLHVDPSADNLIAALTSEFPSLTNGPQLIYSMNAQLSFKEGEPSEQVATLLERVQSAVPCSPDIDEDNTYESWGHYQFTAGGISPASSLTSWEKVGSVATAFKLVAAAIKTCRDARSMCSNAGTPKTSGFISDVYLEKVLECLKSCWVGAGGVLTSQNRVPPTAPSYRDIAMSPPRLPPIKIKRPAPLTDVAASKTPEVPTGTNSITQPIASTERVEPSAGLDEVRLCLVVMPSPTHSLQGARASVASLKQLQVSELLACFSDNKLSAPKGKRKDDLIDVMVKSPELVHISDATIKEIIEKRKLRKGPQKPLAA</sequence>
<accession>A0AAD4Q742</accession>
<keyword evidence="3" id="KW-1185">Reference proteome</keyword>
<evidence type="ECO:0000313" key="2">
    <source>
        <dbReference type="EMBL" id="KAH8977391.1"/>
    </source>
</evidence>
<protein>
    <submittedName>
        <fullName evidence="2">Uncharacterized protein</fullName>
    </submittedName>
</protein>
<feature type="compositionally biased region" description="Acidic residues" evidence="1">
    <location>
        <begin position="1"/>
        <end position="20"/>
    </location>
</feature>
<dbReference type="EMBL" id="JAKELL010000317">
    <property type="protein sequence ID" value="KAH8977391.1"/>
    <property type="molecule type" value="Genomic_DNA"/>
</dbReference>
<reference evidence="2" key="1">
    <citation type="submission" date="2022-01" db="EMBL/GenBank/DDBJ databases">
        <title>Comparative genomics reveals a dynamic genome evolution in the ectomycorrhizal milk-cap (Lactarius) mushrooms.</title>
        <authorList>
            <consortium name="DOE Joint Genome Institute"/>
            <person name="Lebreton A."/>
            <person name="Tang N."/>
            <person name="Kuo A."/>
            <person name="LaButti K."/>
            <person name="Drula E."/>
            <person name="Barry K."/>
            <person name="Clum A."/>
            <person name="Lipzen A."/>
            <person name="Mousain D."/>
            <person name="Ng V."/>
            <person name="Wang R."/>
            <person name="Wang X."/>
            <person name="Dai Y."/>
            <person name="Henrissat B."/>
            <person name="Grigoriev I.V."/>
            <person name="Guerin-Laguette A."/>
            <person name="Yu F."/>
            <person name="Martin F.M."/>
        </authorList>
    </citation>
    <scope>NUCLEOTIDE SEQUENCE</scope>
    <source>
        <strain evidence="2">QP</strain>
    </source>
</reference>
<evidence type="ECO:0000256" key="1">
    <source>
        <dbReference type="SAM" id="MobiDB-lite"/>
    </source>
</evidence>
<dbReference type="AlphaFoldDB" id="A0AAD4Q742"/>
<name>A0AAD4Q742_9AGAM</name>
<gene>
    <name evidence="2" type="ORF">EDB92DRAFT_2119960</name>
</gene>
<feature type="region of interest" description="Disordered" evidence="1">
    <location>
        <begin position="174"/>
        <end position="202"/>
    </location>
</feature>
<comment type="caution">
    <text evidence="2">The sequence shown here is derived from an EMBL/GenBank/DDBJ whole genome shotgun (WGS) entry which is preliminary data.</text>
</comment>
<feature type="region of interest" description="Disordered" evidence="1">
    <location>
        <begin position="360"/>
        <end position="444"/>
    </location>
</feature>
<feature type="region of interest" description="Disordered" evidence="1">
    <location>
        <begin position="1"/>
        <end position="101"/>
    </location>
</feature>
<feature type="compositionally biased region" description="Polar residues" evidence="1">
    <location>
        <begin position="186"/>
        <end position="201"/>
    </location>
</feature>
<dbReference type="Proteomes" id="UP001201163">
    <property type="component" value="Unassembled WGS sequence"/>
</dbReference>
<feature type="compositionally biased region" description="Polar residues" evidence="1">
    <location>
        <begin position="80"/>
        <end position="95"/>
    </location>
</feature>
<organism evidence="2 3">
    <name type="scientific">Lactarius akahatsu</name>
    <dbReference type="NCBI Taxonomy" id="416441"/>
    <lineage>
        <taxon>Eukaryota</taxon>
        <taxon>Fungi</taxon>
        <taxon>Dikarya</taxon>
        <taxon>Basidiomycota</taxon>
        <taxon>Agaricomycotina</taxon>
        <taxon>Agaricomycetes</taxon>
        <taxon>Russulales</taxon>
        <taxon>Russulaceae</taxon>
        <taxon>Lactarius</taxon>
    </lineage>
</organism>
<feature type="compositionally biased region" description="Polar residues" evidence="1">
    <location>
        <begin position="421"/>
        <end position="441"/>
    </location>
</feature>
<feature type="compositionally biased region" description="Polar residues" evidence="1">
    <location>
        <begin position="361"/>
        <end position="376"/>
    </location>
</feature>